<dbReference type="Gene3D" id="1.10.3210.10">
    <property type="entry name" value="Hypothetical protein af1432"/>
    <property type="match status" value="1"/>
</dbReference>
<dbReference type="EC" id="2.7.7.59" evidence="7"/>
<evidence type="ECO:0000259" key="9">
    <source>
        <dbReference type="PROSITE" id="PS51831"/>
    </source>
</evidence>
<dbReference type="InterPro" id="IPR003607">
    <property type="entry name" value="HD/PDEase_dom"/>
</dbReference>
<dbReference type="InterPro" id="IPR013546">
    <property type="entry name" value="PII_UdlTrfase/GS_AdlTrfase"/>
</dbReference>
<keyword evidence="5 7" id="KW-0460">Magnesium</keyword>
<organism evidence="10">
    <name type="scientific">uncultured Desulfobacteraceae bacterium</name>
    <dbReference type="NCBI Taxonomy" id="218296"/>
    <lineage>
        <taxon>Bacteria</taxon>
        <taxon>Pseudomonadati</taxon>
        <taxon>Thermodesulfobacteriota</taxon>
        <taxon>Desulfobacteria</taxon>
        <taxon>Desulfobacterales</taxon>
        <taxon>Desulfobacteraceae</taxon>
        <taxon>environmental samples</taxon>
    </lineage>
</organism>
<evidence type="ECO:0000256" key="3">
    <source>
        <dbReference type="ARBA" id="ARBA00022737"/>
    </source>
</evidence>
<dbReference type="PANTHER" id="PTHR47320">
    <property type="entry name" value="BIFUNCTIONAL URIDYLYLTRANSFERASE/URIDYLYL-REMOVING ENZYME"/>
    <property type="match status" value="1"/>
</dbReference>
<dbReference type="InterPro" id="IPR045865">
    <property type="entry name" value="ACT-like_dom_sf"/>
</dbReference>
<dbReference type="Pfam" id="PF01966">
    <property type="entry name" value="HD"/>
    <property type="match status" value="1"/>
</dbReference>
<evidence type="ECO:0000313" key="10">
    <source>
        <dbReference type="EMBL" id="VEN72947.1"/>
    </source>
</evidence>
<comment type="cofactor">
    <cofactor evidence="7">
        <name>Mg(2+)</name>
        <dbReference type="ChEBI" id="CHEBI:18420"/>
    </cofactor>
</comment>
<dbReference type="EC" id="3.1.4.-" evidence="7"/>
<sequence length="884" mass="100754">MKPATQTEITPPEVHLEKARQELFDRFLKNRAPNFLIDLSSLFDRYFQERFENSRAGLLMDIQKNPCAILALGGYGRQEQCLMSDIDLLFLFEKTIPPGAEDLVREFILPLWDMGVEVGHATRALKDCVEDAKKDVATLTAMLDARFICGMSRLYVELTEVLRKRLYRKNKKQIITRIVERNLERHKRFGDSSYLLEPHLKEGRGGLRDYHTMLWVSRVAANVVRPRDLVFEGFLSHNEFITLEKALRFIWSARNHLHHLSGKKNDRLLFEDQIKMSGILKVKKRGGLKPVEIFLAELHGHMEWIKRAFLAFMDEPGICEFVKKGRRPGKILMPRGLKAEKGRLDFVSPEAVLKSPFLMMKIFEQSVALNIPLSVESWRLVGEFLYRVDEKFRFSKRALESFEKILMAPNQKFNVLNEMLDAGFLVKFIPEMAGIANRIQYDSYHLYPVDKHLLRAVEIIRNFGSPKDATGCDLCAIFYKSLKKKRLLLWAALLHDIGKGSLEGGHSARGADMARDILTPRGFSQKDVDTVVFLVKRHLLLPKVSSRRDINDEPTVLSCARKIKTVARLKMLYLLSVGDAAATGPNAWNEWNHSLMKELVFKILKMLEKGSLASERADSLVKKKKREISETAAVSPELKDLDFLIEAMSPRYLLRVRPDDIRRHMALFRRMGAEDFDWEVAGGRRSAVRTVTICAKDRPGLMAAIAGVFAVNGMEILEAAAFTWQNGVALDVFKVQPPPDIIFENDKWDKAKKDLQRALSGDLDLGAALEKRRRAYPPERPWPSGEDVKVVVDNSASDFFTIVEVVTGSFSGLLFCITDALFRSGLDVWVAKIGRKVEKVFDVFYVRNFDGEKADAPGDEERIAEEISRAVREKREAAGAIRTL</sequence>
<feature type="region of interest" description="Uridylyltransferase" evidence="7">
    <location>
        <begin position="1"/>
        <end position="331"/>
    </location>
</feature>
<keyword evidence="4 7" id="KW-0378">Hydrolase</keyword>
<proteinExistence type="inferred from homology"/>
<comment type="catalytic activity">
    <reaction evidence="7">
        <text>[protein-PII]-L-tyrosine + UTP = [protein-PII]-uridylyl-L-tyrosine + diphosphate</text>
        <dbReference type="Rhea" id="RHEA:13673"/>
        <dbReference type="Rhea" id="RHEA-COMP:12147"/>
        <dbReference type="Rhea" id="RHEA-COMP:12148"/>
        <dbReference type="ChEBI" id="CHEBI:33019"/>
        <dbReference type="ChEBI" id="CHEBI:46398"/>
        <dbReference type="ChEBI" id="CHEBI:46858"/>
        <dbReference type="ChEBI" id="CHEBI:90602"/>
        <dbReference type="EC" id="2.7.7.59"/>
    </reaction>
</comment>
<evidence type="ECO:0000256" key="5">
    <source>
        <dbReference type="ARBA" id="ARBA00022842"/>
    </source>
</evidence>
<reference evidence="10" key="1">
    <citation type="submission" date="2019-01" db="EMBL/GenBank/DDBJ databases">
        <authorList>
            <consortium name="Genoscope - CEA"/>
            <person name="William W."/>
        </authorList>
    </citation>
    <scope>NUCLEOTIDE SEQUENCE</scope>
    <source>
        <strain evidence="10">CR-1</strain>
    </source>
</reference>
<keyword evidence="1 7" id="KW-0808">Transferase</keyword>
<evidence type="ECO:0000259" key="8">
    <source>
        <dbReference type="PROSITE" id="PS51671"/>
    </source>
</evidence>
<comment type="similarity">
    <text evidence="7">Belongs to the GlnD family.</text>
</comment>
<dbReference type="GO" id="GO:0008773">
    <property type="term" value="F:[protein-PII] uridylyltransferase activity"/>
    <property type="evidence" value="ECO:0007669"/>
    <property type="project" value="UniProtKB-UniRule"/>
</dbReference>
<dbReference type="Pfam" id="PF08335">
    <property type="entry name" value="GlnD_UR_UTase"/>
    <property type="match status" value="1"/>
</dbReference>
<protein>
    <recommendedName>
        <fullName evidence="7">Bifunctional uridylyltransferase/uridylyl-removing enzyme</fullName>
        <shortName evidence="7">UTase/UR</shortName>
    </recommendedName>
    <alternativeName>
        <fullName evidence="7">Bifunctional [protein-PII] modification enzyme</fullName>
    </alternativeName>
    <alternativeName>
        <fullName evidence="7">Bifunctional nitrogen sensor protein</fullName>
    </alternativeName>
    <domain>
        <recommendedName>
            <fullName evidence="7">[Protein-PII] uridylyltransferase</fullName>
            <shortName evidence="7">PII uridylyltransferase</shortName>
            <shortName evidence="7">UTase</shortName>
            <ecNumber evidence="7">2.7.7.59</ecNumber>
        </recommendedName>
    </domain>
    <domain>
        <recommendedName>
            <fullName evidence="7">[Protein-PII]-UMP uridylyl-removing enzyme</fullName>
            <shortName evidence="7">UR</shortName>
            <ecNumber evidence="7">3.1.4.-</ecNumber>
        </recommendedName>
    </domain>
</protein>
<gene>
    <name evidence="7 10" type="primary">glnD</name>
    <name evidence="10" type="ORF">EPICR_10449</name>
</gene>
<keyword evidence="6 7" id="KW-0511">Multifunctional enzyme</keyword>
<dbReference type="EMBL" id="CAACVI010000001">
    <property type="protein sequence ID" value="VEN72947.1"/>
    <property type="molecule type" value="Genomic_DNA"/>
</dbReference>
<dbReference type="InterPro" id="IPR010043">
    <property type="entry name" value="UTase/UR"/>
</dbReference>
<dbReference type="InterPro" id="IPR043519">
    <property type="entry name" value="NT_sf"/>
</dbReference>
<dbReference type="HAMAP" id="MF_00277">
    <property type="entry name" value="PII_uridylyl_transf"/>
    <property type="match status" value="1"/>
</dbReference>
<dbReference type="InterPro" id="IPR006674">
    <property type="entry name" value="HD_domain"/>
</dbReference>
<comment type="domain">
    <text evidence="7">Has four distinct domains: an N-terminal nucleotidyltransferase (NT) domain responsible for UTase activity, a central HD domain that encodes UR activity, and two C-terminal ACT domains that seem to have a role in glutamine sensing.</text>
</comment>
<dbReference type="SUPFAM" id="SSF55021">
    <property type="entry name" value="ACT-like"/>
    <property type="match status" value="1"/>
</dbReference>
<comment type="function">
    <text evidence="7">Modifies, by uridylylation and deuridylylation, the PII regulatory proteins (GlnB and homologs), in response to the nitrogen status of the cell that GlnD senses through the glutamine level. Under low glutamine levels, catalyzes the conversion of the PII proteins and UTP to PII-UMP and PPi, while under higher glutamine levels, GlnD hydrolyzes PII-UMP to PII and UMP (deuridylylation). Thus, controls uridylylation state and activity of the PII proteins, and plays an important role in the regulation of nitrogen metabolism.</text>
</comment>
<keyword evidence="3" id="KW-0677">Repeat</keyword>
<dbReference type="NCBIfam" id="TIGR01693">
    <property type="entry name" value="UTase_glnD"/>
    <property type="match status" value="1"/>
</dbReference>
<dbReference type="PROSITE" id="PS51831">
    <property type="entry name" value="HD"/>
    <property type="match status" value="1"/>
</dbReference>
<comment type="activity regulation">
    <text evidence="7">Uridylyltransferase (UTase) activity is inhibited by glutamine, while glutamine activates uridylyl-removing (UR) activity.</text>
</comment>
<dbReference type="GO" id="GO:0006808">
    <property type="term" value="P:regulation of nitrogen utilization"/>
    <property type="evidence" value="ECO:0007669"/>
    <property type="project" value="UniProtKB-UniRule"/>
</dbReference>
<evidence type="ECO:0000256" key="4">
    <source>
        <dbReference type="ARBA" id="ARBA00022801"/>
    </source>
</evidence>
<dbReference type="CDD" id="cd00077">
    <property type="entry name" value="HDc"/>
    <property type="match status" value="1"/>
</dbReference>
<evidence type="ECO:0000256" key="2">
    <source>
        <dbReference type="ARBA" id="ARBA00022695"/>
    </source>
</evidence>
<dbReference type="PROSITE" id="PS51671">
    <property type="entry name" value="ACT"/>
    <property type="match status" value="1"/>
</dbReference>
<keyword evidence="2 7" id="KW-0548">Nucleotidyltransferase</keyword>
<dbReference type="InterPro" id="IPR002912">
    <property type="entry name" value="ACT_dom"/>
</dbReference>
<dbReference type="CDD" id="cd05401">
    <property type="entry name" value="NT_GlnE_GlnD_like"/>
    <property type="match status" value="1"/>
</dbReference>
<dbReference type="SUPFAM" id="SSF81593">
    <property type="entry name" value="Nucleotidyltransferase substrate binding subunit/domain"/>
    <property type="match status" value="1"/>
</dbReference>
<evidence type="ECO:0000256" key="7">
    <source>
        <dbReference type="HAMAP-Rule" id="MF_00277"/>
    </source>
</evidence>
<dbReference type="SUPFAM" id="SSF109604">
    <property type="entry name" value="HD-domain/PDEase-like"/>
    <property type="match status" value="1"/>
</dbReference>
<name>A0A484HEM5_9BACT</name>
<evidence type="ECO:0000256" key="1">
    <source>
        <dbReference type="ARBA" id="ARBA00022679"/>
    </source>
</evidence>
<dbReference type="CDD" id="cd04900">
    <property type="entry name" value="ACT_UUR-like_1"/>
    <property type="match status" value="1"/>
</dbReference>
<comment type="catalytic activity">
    <reaction evidence="7">
        <text>[protein-PII]-uridylyl-L-tyrosine + H2O = [protein-PII]-L-tyrosine + UMP + H(+)</text>
        <dbReference type="Rhea" id="RHEA:48600"/>
        <dbReference type="Rhea" id="RHEA-COMP:12147"/>
        <dbReference type="Rhea" id="RHEA-COMP:12148"/>
        <dbReference type="ChEBI" id="CHEBI:15377"/>
        <dbReference type="ChEBI" id="CHEBI:15378"/>
        <dbReference type="ChEBI" id="CHEBI:46858"/>
        <dbReference type="ChEBI" id="CHEBI:57865"/>
        <dbReference type="ChEBI" id="CHEBI:90602"/>
    </reaction>
</comment>
<dbReference type="SMART" id="SM00471">
    <property type="entry name" value="HDc"/>
    <property type="match status" value="1"/>
</dbReference>
<feature type="domain" description="HD" evidence="9">
    <location>
        <begin position="449"/>
        <end position="572"/>
    </location>
</feature>
<comment type="caution">
    <text evidence="7">Lacks conserved residue(s) required for the propagation of feature annotation.</text>
</comment>
<evidence type="ECO:0000256" key="6">
    <source>
        <dbReference type="ARBA" id="ARBA00023268"/>
    </source>
</evidence>
<dbReference type="PIRSF" id="PIRSF006288">
    <property type="entry name" value="PII_uridyltransf"/>
    <property type="match status" value="1"/>
</dbReference>
<dbReference type="PANTHER" id="PTHR47320:SF1">
    <property type="entry name" value="BIFUNCTIONAL URIDYLYLTRANSFERASE_URIDYLYL-REMOVING ENZYME"/>
    <property type="match status" value="1"/>
</dbReference>
<feature type="domain" description="ACT" evidence="8">
    <location>
        <begin position="690"/>
        <end position="772"/>
    </location>
</feature>
<accession>A0A484HEM5</accession>
<dbReference type="SUPFAM" id="SSF81301">
    <property type="entry name" value="Nucleotidyltransferase"/>
    <property type="match status" value="1"/>
</dbReference>
<dbReference type="AlphaFoldDB" id="A0A484HEM5"/>
<dbReference type="GO" id="GO:0008081">
    <property type="term" value="F:phosphoric diester hydrolase activity"/>
    <property type="evidence" value="ECO:0007669"/>
    <property type="project" value="UniProtKB-UniRule"/>
</dbReference>